<dbReference type="InterPro" id="IPR000792">
    <property type="entry name" value="Tscrpt_reg_LuxR_C"/>
</dbReference>
<dbReference type="PRINTS" id="PR00038">
    <property type="entry name" value="HTHLUXR"/>
</dbReference>
<sequence>MLRRFEIENMLATTVIDPATRFAHWILLYRAERDAGYTPEETGLLALLAPHVMEALAINRKMHLERLGPAEQDAVPRGSAIADMRGVVYHADARFAALAGEEWDDWQERRLPAALASHFQGDGERFCGRAVVVDARVEQQLLFLKARPRCRADGLTAREFTIAKLIAKGDTHKEIAQTLTRSPATVRNQIQVIYEKLGVGNIAGLIEALRLAD</sequence>
<name>A0ABT8S3Z8_9BURK</name>
<keyword evidence="1" id="KW-0805">Transcription regulation</keyword>
<evidence type="ECO:0000313" key="5">
    <source>
        <dbReference type="EMBL" id="MDO1532086.1"/>
    </source>
</evidence>
<dbReference type="SMART" id="SM00421">
    <property type="entry name" value="HTH_LUXR"/>
    <property type="match status" value="1"/>
</dbReference>
<dbReference type="PANTHER" id="PTHR44688:SF16">
    <property type="entry name" value="DNA-BINDING TRANSCRIPTIONAL ACTIVATOR DEVR_DOSR"/>
    <property type="match status" value="1"/>
</dbReference>
<dbReference type="InterPro" id="IPR036388">
    <property type="entry name" value="WH-like_DNA-bd_sf"/>
</dbReference>
<keyword evidence="3" id="KW-0804">Transcription</keyword>
<evidence type="ECO:0000256" key="3">
    <source>
        <dbReference type="ARBA" id="ARBA00023163"/>
    </source>
</evidence>
<evidence type="ECO:0000259" key="4">
    <source>
        <dbReference type="PROSITE" id="PS50043"/>
    </source>
</evidence>
<evidence type="ECO:0000256" key="1">
    <source>
        <dbReference type="ARBA" id="ARBA00023015"/>
    </source>
</evidence>
<comment type="caution">
    <text evidence="5">The sequence shown here is derived from an EMBL/GenBank/DDBJ whole genome shotgun (WGS) entry which is preliminary data.</text>
</comment>
<keyword evidence="2" id="KW-0238">DNA-binding</keyword>
<dbReference type="CDD" id="cd06170">
    <property type="entry name" value="LuxR_C_like"/>
    <property type="match status" value="1"/>
</dbReference>
<accession>A0ABT8S3Z8</accession>
<evidence type="ECO:0000256" key="2">
    <source>
        <dbReference type="ARBA" id="ARBA00023125"/>
    </source>
</evidence>
<reference evidence="5" key="1">
    <citation type="submission" date="2023-06" db="EMBL/GenBank/DDBJ databases">
        <authorList>
            <person name="Jiang Y."/>
            <person name="Liu Q."/>
        </authorList>
    </citation>
    <scope>NUCLEOTIDE SEQUENCE</scope>
    <source>
        <strain evidence="5">CGMCC 1.12090</strain>
    </source>
</reference>
<dbReference type="PANTHER" id="PTHR44688">
    <property type="entry name" value="DNA-BINDING TRANSCRIPTIONAL ACTIVATOR DEVR_DOSR"/>
    <property type="match status" value="1"/>
</dbReference>
<protein>
    <submittedName>
        <fullName evidence="5">Helix-turn-helix transcriptional regulator</fullName>
    </submittedName>
</protein>
<dbReference type="RefSeq" id="WP_301806020.1">
    <property type="nucleotide sequence ID" value="NZ_JAUJZH010000004.1"/>
</dbReference>
<dbReference type="SUPFAM" id="SSF46894">
    <property type="entry name" value="C-terminal effector domain of the bipartite response regulators"/>
    <property type="match status" value="1"/>
</dbReference>
<proteinExistence type="predicted"/>
<gene>
    <name evidence="5" type="ORF">Q2T77_07285</name>
</gene>
<feature type="domain" description="HTH luxR-type" evidence="4">
    <location>
        <begin position="148"/>
        <end position="213"/>
    </location>
</feature>
<dbReference type="Proteomes" id="UP001169027">
    <property type="component" value="Unassembled WGS sequence"/>
</dbReference>
<dbReference type="InterPro" id="IPR016032">
    <property type="entry name" value="Sig_transdc_resp-reg_C-effctor"/>
</dbReference>
<dbReference type="PROSITE" id="PS50043">
    <property type="entry name" value="HTH_LUXR_2"/>
    <property type="match status" value="1"/>
</dbReference>
<dbReference type="Gene3D" id="1.10.10.10">
    <property type="entry name" value="Winged helix-like DNA-binding domain superfamily/Winged helix DNA-binding domain"/>
    <property type="match status" value="1"/>
</dbReference>
<organism evidence="5 6">
    <name type="scientific">Variovorax ginsengisoli</name>
    <dbReference type="NCBI Taxonomy" id="363844"/>
    <lineage>
        <taxon>Bacteria</taxon>
        <taxon>Pseudomonadati</taxon>
        <taxon>Pseudomonadota</taxon>
        <taxon>Betaproteobacteria</taxon>
        <taxon>Burkholderiales</taxon>
        <taxon>Comamonadaceae</taxon>
        <taxon>Variovorax</taxon>
    </lineage>
</organism>
<keyword evidence="6" id="KW-1185">Reference proteome</keyword>
<dbReference type="EMBL" id="JAUKVY010000004">
    <property type="protein sequence ID" value="MDO1532086.1"/>
    <property type="molecule type" value="Genomic_DNA"/>
</dbReference>
<evidence type="ECO:0000313" key="6">
    <source>
        <dbReference type="Proteomes" id="UP001169027"/>
    </source>
</evidence>
<dbReference type="Pfam" id="PF00196">
    <property type="entry name" value="GerE"/>
    <property type="match status" value="1"/>
</dbReference>